<reference evidence="2 3" key="1">
    <citation type="journal article" date="2009" name="J. Bacteriol.">
        <title>Genome sequences of three Agrobacterium biovars help elucidate the evolution of multichromosome genomes in bacteria.</title>
        <authorList>
            <person name="Slater S.C."/>
            <person name="Goldman B.S."/>
            <person name="Goodner B."/>
            <person name="Setubal J.C."/>
            <person name="Farrand S.K."/>
            <person name="Nester E.W."/>
            <person name="Burr T.J."/>
            <person name="Banta L."/>
            <person name="Dickerman A.W."/>
            <person name="Paulsen I."/>
            <person name="Otten L."/>
            <person name="Suen G."/>
            <person name="Welch R."/>
            <person name="Almeida N.F."/>
            <person name="Arnold F."/>
            <person name="Burton O.T."/>
            <person name="Du Z."/>
            <person name="Ewing A."/>
            <person name="Godsy E."/>
            <person name="Heisel S."/>
            <person name="Houmiel K.L."/>
            <person name="Jhaveri J."/>
            <person name="Lu J."/>
            <person name="Miller N.M."/>
            <person name="Norton S."/>
            <person name="Chen Q."/>
            <person name="Phoolcharoen W."/>
            <person name="Ohlin V."/>
            <person name="Ondrusek D."/>
            <person name="Pride N."/>
            <person name="Stricklin S.L."/>
            <person name="Sun J."/>
            <person name="Wheeler C."/>
            <person name="Wilson L."/>
            <person name="Zhu H."/>
            <person name="Wood D.W."/>
        </authorList>
    </citation>
    <scope>NUCLEOTIDE SEQUENCE [LARGE SCALE GENOMIC DNA]</scope>
    <source>
        <strain evidence="3">K84 / ATCC BAA-868</strain>
    </source>
</reference>
<dbReference type="KEGG" id="ara:Arad_9371"/>
<dbReference type="HOGENOM" id="CLU_030170_0_0_5"/>
<dbReference type="PROSITE" id="PS51257">
    <property type="entry name" value="PROKAR_LIPOPROTEIN"/>
    <property type="match status" value="1"/>
</dbReference>
<dbReference type="Proteomes" id="UP000001600">
    <property type="component" value="Chromosome 2"/>
</dbReference>
<dbReference type="PANTHER" id="PTHR36513">
    <property type="entry name" value="ABC TRANSMEMBRANE TYPE-1 DOMAIN-CONTAINING PROTEIN"/>
    <property type="match status" value="1"/>
</dbReference>
<dbReference type="ESTHER" id="agrrk-b9jki6">
    <property type="family name" value="Duf_900"/>
</dbReference>
<dbReference type="InterPro" id="IPR010297">
    <property type="entry name" value="DUF900_hydrolase"/>
</dbReference>
<dbReference type="InterPro" id="IPR014586">
    <property type="entry name" value="UCP033909"/>
</dbReference>
<evidence type="ECO:0008006" key="4">
    <source>
        <dbReference type="Google" id="ProtNLM"/>
    </source>
</evidence>
<proteinExistence type="predicted"/>
<name>B9JKI6_RHIR8</name>
<gene>
    <name evidence="2" type="ordered locus">Arad_9371</name>
</gene>
<feature type="chain" id="PRO_5002887359" description="Alpha/beta fold hydrolase" evidence="1">
    <location>
        <begin position="27"/>
        <end position="376"/>
    </location>
</feature>
<sequence>MATGRKGQRMKRFSLLLIMAMLASCAGRPGPEVLETVSKTPATTNTFTVYSATTRPRKDPAQNIFTNGRSISTNYARFTISIPPTHKSGQIEWPRPKPDPQKTFAVTGQAVLNRESFLKTLPDKGEERRVVVFVHGYNYNFQESLFRLAQLRADSNLPAVPILFSWPSQAALAGYIADKDSATFSRDNLTQLLVDITRDRKRGEVMVFGHSMGGWLTTEALRQLKLEGREDVLAKLTVVLAAPDIDADVFISQLNVIGKMSPPLTVLVSPDDRALEASTFLGSGVPRVGALDVRDEVVREAAVKAGVRLIDISALKASDPGNHDRFIALASMNPNFDAGTNGKTNAVGQAGAFVFDAIGATISSPFRLASRAVNPQ</sequence>
<dbReference type="InterPro" id="IPR029058">
    <property type="entry name" value="AB_hydrolase_fold"/>
</dbReference>
<dbReference type="Gene3D" id="3.40.50.1820">
    <property type="entry name" value="alpha/beta hydrolase"/>
    <property type="match status" value="1"/>
</dbReference>
<evidence type="ECO:0000313" key="3">
    <source>
        <dbReference type="Proteomes" id="UP000001600"/>
    </source>
</evidence>
<organism evidence="2 3">
    <name type="scientific">Rhizobium rhizogenes (strain K84 / ATCC BAA-868)</name>
    <name type="common">Agrobacterium radiobacter</name>
    <dbReference type="NCBI Taxonomy" id="311403"/>
    <lineage>
        <taxon>Bacteria</taxon>
        <taxon>Pseudomonadati</taxon>
        <taxon>Pseudomonadota</taxon>
        <taxon>Alphaproteobacteria</taxon>
        <taxon>Hyphomicrobiales</taxon>
        <taxon>Rhizobiaceae</taxon>
        <taxon>Rhizobium/Agrobacterium group</taxon>
        <taxon>Rhizobium</taxon>
    </lineage>
</organism>
<dbReference type="Pfam" id="PF05990">
    <property type="entry name" value="DUF900"/>
    <property type="match status" value="1"/>
</dbReference>
<dbReference type="PANTHER" id="PTHR36513:SF1">
    <property type="entry name" value="TRANSMEMBRANE PROTEIN"/>
    <property type="match status" value="1"/>
</dbReference>
<accession>B9JKI6</accession>
<dbReference type="eggNOG" id="COG4782">
    <property type="taxonomic scope" value="Bacteria"/>
</dbReference>
<dbReference type="AlphaFoldDB" id="B9JKI6"/>
<protein>
    <recommendedName>
        <fullName evidence="4">Alpha/beta fold hydrolase</fullName>
    </recommendedName>
</protein>
<feature type="signal peptide" evidence="1">
    <location>
        <begin position="1"/>
        <end position="26"/>
    </location>
</feature>
<evidence type="ECO:0000313" key="2">
    <source>
        <dbReference type="EMBL" id="ACM30428.1"/>
    </source>
</evidence>
<evidence type="ECO:0000256" key="1">
    <source>
        <dbReference type="SAM" id="SignalP"/>
    </source>
</evidence>
<dbReference type="PIRSF" id="PIRSF033909">
    <property type="entry name" value="UCP033909"/>
    <property type="match status" value="1"/>
</dbReference>
<dbReference type="EMBL" id="CP000629">
    <property type="protein sequence ID" value="ACM30428.1"/>
    <property type="molecule type" value="Genomic_DNA"/>
</dbReference>
<dbReference type="STRING" id="311403.Arad_9371"/>
<keyword evidence="1" id="KW-0732">Signal</keyword>
<dbReference type="SUPFAM" id="SSF53474">
    <property type="entry name" value="alpha/beta-Hydrolases"/>
    <property type="match status" value="1"/>
</dbReference>